<evidence type="ECO:0000313" key="3">
    <source>
        <dbReference type="Proteomes" id="UP001460270"/>
    </source>
</evidence>
<proteinExistence type="predicted"/>
<dbReference type="InterPro" id="IPR051825">
    <property type="entry name" value="SRCIN1"/>
</dbReference>
<feature type="region of interest" description="Disordered" evidence="1">
    <location>
        <begin position="81"/>
        <end position="102"/>
    </location>
</feature>
<dbReference type="GO" id="GO:0005737">
    <property type="term" value="C:cytoplasm"/>
    <property type="evidence" value="ECO:0007669"/>
    <property type="project" value="TreeGrafter"/>
</dbReference>
<gene>
    <name evidence="2" type="ORF">WMY93_000119</name>
</gene>
<evidence type="ECO:0000313" key="2">
    <source>
        <dbReference type="EMBL" id="KAK7944391.1"/>
    </source>
</evidence>
<accession>A0AAW0PYH3</accession>
<keyword evidence="3" id="KW-1185">Reference proteome</keyword>
<reference evidence="3" key="1">
    <citation type="submission" date="2024-04" db="EMBL/GenBank/DDBJ databases">
        <title>Salinicola lusitanus LLJ914,a marine bacterium isolated from the Okinawa Trough.</title>
        <authorList>
            <person name="Li J."/>
        </authorList>
    </citation>
    <scope>NUCLEOTIDE SEQUENCE [LARGE SCALE GENOMIC DNA]</scope>
</reference>
<dbReference type="PANTHER" id="PTHR22741">
    <property type="entry name" value="P140CAP/SNIP-RELATED"/>
    <property type="match status" value="1"/>
</dbReference>
<dbReference type="EMBL" id="JBBPFD010000001">
    <property type="protein sequence ID" value="KAK7944391.1"/>
    <property type="molecule type" value="Genomic_DNA"/>
</dbReference>
<protein>
    <submittedName>
        <fullName evidence="2">Uncharacterized protein</fullName>
    </submittedName>
</protein>
<organism evidence="2 3">
    <name type="scientific">Mugilogobius chulae</name>
    <name type="common">yellowstripe goby</name>
    <dbReference type="NCBI Taxonomy" id="88201"/>
    <lineage>
        <taxon>Eukaryota</taxon>
        <taxon>Metazoa</taxon>
        <taxon>Chordata</taxon>
        <taxon>Craniata</taxon>
        <taxon>Vertebrata</taxon>
        <taxon>Euteleostomi</taxon>
        <taxon>Actinopterygii</taxon>
        <taxon>Neopterygii</taxon>
        <taxon>Teleostei</taxon>
        <taxon>Neoteleostei</taxon>
        <taxon>Acanthomorphata</taxon>
        <taxon>Gobiaria</taxon>
        <taxon>Gobiiformes</taxon>
        <taxon>Gobioidei</taxon>
        <taxon>Gobiidae</taxon>
        <taxon>Gobionellinae</taxon>
        <taxon>Mugilogobius</taxon>
    </lineage>
</organism>
<sequence>MSALFHWCEALHEALAADLYRVGKGKSKLTVSVHGCNPGHSSLEQSSLLSLPLLTRSETCAEQAKERATLTIAKLHQKLGDFPLLGPQSPPGSPQRRRTGGGHIIGGVGLVPPLQDFTTHSLNGVPVEAYRGRSHGSTSSNSSVFVDSPLAQADDVFRNLAPSGSQSERISAMEEQIASLAGLVHRALSVGAEIPDIQDFSSENGPHSLLQHKTVSRVAAPTSLSNSALKHRLALAQQSVSDLRLQLDQLRHQQLCQQASVQSMLRTLGQELLGFMRQKLLQNHEAFVGPRAEVERGRREYVSSQERILSQLSVTDTKVNPTGYQCGSWGIKSLPQYKNQQTHWAKGSVPFGSMSLSVERRAGDPGSTPAQDTCNIIPAPELTRCERTDFTQLRVKPPPEMKPALFNTRMCLQEGSHNVTVQIYNYDEKNYS</sequence>
<dbReference type="AlphaFoldDB" id="A0AAW0PYH3"/>
<evidence type="ECO:0000256" key="1">
    <source>
        <dbReference type="SAM" id="MobiDB-lite"/>
    </source>
</evidence>
<dbReference type="Proteomes" id="UP001460270">
    <property type="component" value="Unassembled WGS sequence"/>
</dbReference>
<dbReference type="PANTHER" id="PTHR22741:SF10">
    <property type="entry name" value="COILED-COIL DOMAIN-CONTAINING PROTEIN CG32809"/>
    <property type="match status" value="1"/>
</dbReference>
<name>A0AAW0PYH3_9GOBI</name>
<comment type="caution">
    <text evidence="2">The sequence shown here is derived from an EMBL/GenBank/DDBJ whole genome shotgun (WGS) entry which is preliminary data.</text>
</comment>